<feature type="domain" description="DCUN1" evidence="3">
    <location>
        <begin position="54"/>
        <end position="257"/>
    </location>
</feature>
<keyword evidence="1" id="KW-0833">Ubl conjugation pathway</keyword>
<dbReference type="GO" id="GO:0045116">
    <property type="term" value="P:protein neddylation"/>
    <property type="evidence" value="ECO:0007669"/>
    <property type="project" value="TreeGrafter"/>
</dbReference>
<dbReference type="Gene3D" id="1.10.238.10">
    <property type="entry name" value="EF-hand"/>
    <property type="match status" value="1"/>
</dbReference>
<dbReference type="SUPFAM" id="SSF46934">
    <property type="entry name" value="UBA-like"/>
    <property type="match status" value="1"/>
</dbReference>
<evidence type="ECO:0000259" key="3">
    <source>
        <dbReference type="PROSITE" id="PS51229"/>
    </source>
</evidence>
<sequence>MPTAALVRAMTVQFQQITGASERTAQRFLRSADYNFNAALNAFLSNNNQPAHNPLDAPLNALFDSLIGPNDSNDAIDIESSMAYLTDKLDVNLENAEMFVAMWVLQAPSIGKITRKGFVEGWKSTGVNSSSHDTHAAFIKQKTAALATDPDLFKQVYRNAFLVGKEPDQKALALDNALIYWNLLFSPPGWPWKTAAHDWAALWAEFLTANHKRSVNRDMWNQTLEFARRSVKDESLSFWSEDGAWPGVVDDFVAWFYSKFGGGGRDKRGGSDAEMD</sequence>
<evidence type="ECO:0000313" key="4">
    <source>
        <dbReference type="EMBL" id="KKA30288.1"/>
    </source>
</evidence>
<evidence type="ECO:0000256" key="2">
    <source>
        <dbReference type="RuleBase" id="RU410713"/>
    </source>
</evidence>
<dbReference type="PROSITE" id="PS51229">
    <property type="entry name" value="DCUN1"/>
    <property type="match status" value="1"/>
</dbReference>
<comment type="caution">
    <text evidence="4">The sequence shown here is derived from an EMBL/GenBank/DDBJ whole genome shotgun (WGS) entry which is preliminary data.</text>
</comment>
<dbReference type="Gene3D" id="1.10.238.200">
    <property type="entry name" value="Cullin, PONY binding domain"/>
    <property type="match status" value="1"/>
</dbReference>
<gene>
    <name evidence="4" type="ORF">TD95_003868</name>
</gene>
<proteinExistence type="predicted"/>
<dbReference type="Pfam" id="PF03556">
    <property type="entry name" value="Cullin_binding"/>
    <property type="match status" value="1"/>
</dbReference>
<dbReference type="Proteomes" id="UP000033483">
    <property type="component" value="Unassembled WGS sequence"/>
</dbReference>
<dbReference type="PANTHER" id="PTHR12281">
    <property type="entry name" value="RP42 RELATED"/>
    <property type="match status" value="1"/>
</dbReference>
<organism evidence="4 5">
    <name type="scientific">Thielaviopsis punctulata</name>
    <dbReference type="NCBI Taxonomy" id="72032"/>
    <lineage>
        <taxon>Eukaryota</taxon>
        <taxon>Fungi</taxon>
        <taxon>Dikarya</taxon>
        <taxon>Ascomycota</taxon>
        <taxon>Pezizomycotina</taxon>
        <taxon>Sordariomycetes</taxon>
        <taxon>Hypocreomycetidae</taxon>
        <taxon>Microascales</taxon>
        <taxon>Ceratocystidaceae</taxon>
        <taxon>Thielaviopsis</taxon>
    </lineage>
</organism>
<dbReference type="OrthoDB" id="27198at2759"/>
<dbReference type="InterPro" id="IPR042460">
    <property type="entry name" value="DCN1-like_PONY"/>
</dbReference>
<dbReference type="InterPro" id="IPR014764">
    <property type="entry name" value="DCN-prot"/>
</dbReference>
<dbReference type="AlphaFoldDB" id="A0A0F4ZKB0"/>
<evidence type="ECO:0000256" key="1">
    <source>
        <dbReference type="ARBA" id="ARBA00022786"/>
    </source>
</evidence>
<evidence type="ECO:0000313" key="5">
    <source>
        <dbReference type="Proteomes" id="UP000033483"/>
    </source>
</evidence>
<dbReference type="GO" id="GO:0000151">
    <property type="term" value="C:ubiquitin ligase complex"/>
    <property type="evidence" value="ECO:0007669"/>
    <property type="project" value="TreeGrafter"/>
</dbReference>
<dbReference type="GO" id="GO:0031624">
    <property type="term" value="F:ubiquitin conjugating enzyme binding"/>
    <property type="evidence" value="ECO:0007669"/>
    <property type="project" value="TreeGrafter"/>
</dbReference>
<dbReference type="InterPro" id="IPR005176">
    <property type="entry name" value="PONY_dom"/>
</dbReference>
<dbReference type="InterPro" id="IPR009060">
    <property type="entry name" value="UBA-like_sf"/>
</dbReference>
<reference evidence="4 5" key="1">
    <citation type="submission" date="2015-03" db="EMBL/GenBank/DDBJ databases">
        <authorList>
            <person name="Radwan O."/>
            <person name="Al-Naeli F.A."/>
            <person name="Rendon G.A."/>
            <person name="Fields C."/>
        </authorList>
    </citation>
    <scope>NUCLEOTIDE SEQUENCE [LARGE SCALE GENOMIC DNA]</scope>
    <source>
        <strain evidence="4">CR-DP1</strain>
    </source>
</reference>
<dbReference type="GO" id="GO:0032182">
    <property type="term" value="F:ubiquitin-like protein binding"/>
    <property type="evidence" value="ECO:0007669"/>
    <property type="project" value="TreeGrafter"/>
</dbReference>
<comment type="function">
    <text evidence="2">Neddylation of cullins play an essential role in the regulation of SCF-type complexes activity.</text>
</comment>
<name>A0A0F4ZKB0_9PEZI</name>
<keyword evidence="5" id="KW-1185">Reference proteome</keyword>
<protein>
    <recommendedName>
        <fullName evidence="2">Defective in cullin neddylation protein</fullName>
    </recommendedName>
</protein>
<dbReference type="Gene3D" id="1.10.8.10">
    <property type="entry name" value="DNA helicase RuvA subunit, C-terminal domain"/>
    <property type="match status" value="1"/>
</dbReference>
<dbReference type="GO" id="GO:0097602">
    <property type="term" value="F:cullin family protein binding"/>
    <property type="evidence" value="ECO:0007669"/>
    <property type="project" value="TreeGrafter"/>
</dbReference>
<dbReference type="Pfam" id="PF14555">
    <property type="entry name" value="UBA_4"/>
    <property type="match status" value="1"/>
</dbReference>
<accession>A0A0F4ZKB0</accession>
<dbReference type="EMBL" id="LAEV01000445">
    <property type="protein sequence ID" value="KKA30288.1"/>
    <property type="molecule type" value="Genomic_DNA"/>
</dbReference>
<dbReference type="PANTHER" id="PTHR12281:SF31">
    <property type="entry name" value="DCN1-LIKE PROTEIN 3"/>
    <property type="match status" value="1"/>
</dbReference>